<evidence type="ECO:0000313" key="6">
    <source>
        <dbReference type="Proteomes" id="UP000520814"/>
    </source>
</evidence>
<comment type="caution">
    <text evidence="5">The sequence shown here is derived from an EMBL/GenBank/DDBJ whole genome shotgun (WGS) entry which is preliminary data.</text>
</comment>
<dbReference type="GO" id="GO:0003700">
    <property type="term" value="F:DNA-binding transcription factor activity"/>
    <property type="evidence" value="ECO:0007669"/>
    <property type="project" value="InterPro"/>
</dbReference>
<dbReference type="CDD" id="cd00090">
    <property type="entry name" value="HTH_ARSR"/>
    <property type="match status" value="1"/>
</dbReference>
<dbReference type="Proteomes" id="UP000520814">
    <property type="component" value="Unassembled WGS sequence"/>
</dbReference>
<protein>
    <submittedName>
        <fullName evidence="5">ArsR family transcriptional regulator</fullName>
    </submittedName>
</protein>
<feature type="domain" description="HTH arsR-type" evidence="4">
    <location>
        <begin position="6"/>
        <end position="101"/>
    </location>
</feature>
<sequence>MTNYTLDMPTLERIAPTIRVLSHPLRLRILDFLEKSGSPQRVTEIVDASEGAQQAIVSQQLKIMRDSGILSAERRGNCVYYSISNRASLYFLDCIRTHESN</sequence>
<dbReference type="PANTHER" id="PTHR43132">
    <property type="entry name" value="ARSENICAL RESISTANCE OPERON REPRESSOR ARSR-RELATED"/>
    <property type="match status" value="1"/>
</dbReference>
<keyword evidence="1" id="KW-0805">Transcription regulation</keyword>
<dbReference type="GO" id="GO:0003677">
    <property type="term" value="F:DNA binding"/>
    <property type="evidence" value="ECO:0007669"/>
    <property type="project" value="UniProtKB-KW"/>
</dbReference>
<dbReference type="EMBL" id="JACHGW010000002">
    <property type="protein sequence ID" value="MBB6050336.1"/>
    <property type="molecule type" value="Genomic_DNA"/>
</dbReference>
<dbReference type="Gene3D" id="1.10.10.10">
    <property type="entry name" value="Winged helix-like DNA-binding domain superfamily/Winged helix DNA-binding domain"/>
    <property type="match status" value="1"/>
</dbReference>
<keyword evidence="3" id="KW-0804">Transcription</keyword>
<dbReference type="PRINTS" id="PR00778">
    <property type="entry name" value="HTHARSR"/>
</dbReference>
<evidence type="ECO:0000259" key="4">
    <source>
        <dbReference type="PROSITE" id="PS50987"/>
    </source>
</evidence>
<gene>
    <name evidence="5" type="ORF">HNQ39_002127</name>
</gene>
<name>A0A7W9SPE0_ARMRO</name>
<dbReference type="NCBIfam" id="NF033788">
    <property type="entry name" value="HTH_metalloreg"/>
    <property type="match status" value="1"/>
</dbReference>
<dbReference type="Pfam" id="PF01022">
    <property type="entry name" value="HTH_5"/>
    <property type="match status" value="1"/>
</dbReference>
<reference evidence="5 6" key="1">
    <citation type="submission" date="2020-08" db="EMBL/GenBank/DDBJ databases">
        <title>Genomic Encyclopedia of Type Strains, Phase IV (KMG-IV): sequencing the most valuable type-strain genomes for metagenomic binning, comparative biology and taxonomic classification.</title>
        <authorList>
            <person name="Goeker M."/>
        </authorList>
    </citation>
    <scope>NUCLEOTIDE SEQUENCE [LARGE SCALE GENOMIC DNA]</scope>
    <source>
        <strain evidence="5 6">DSM 23562</strain>
    </source>
</reference>
<evidence type="ECO:0000256" key="2">
    <source>
        <dbReference type="ARBA" id="ARBA00023125"/>
    </source>
</evidence>
<dbReference type="InterPro" id="IPR036390">
    <property type="entry name" value="WH_DNA-bd_sf"/>
</dbReference>
<evidence type="ECO:0000256" key="1">
    <source>
        <dbReference type="ARBA" id="ARBA00023015"/>
    </source>
</evidence>
<keyword evidence="6" id="KW-1185">Reference proteome</keyword>
<dbReference type="InterPro" id="IPR011991">
    <property type="entry name" value="ArsR-like_HTH"/>
</dbReference>
<organism evidence="5 6">
    <name type="scientific">Armatimonas rosea</name>
    <dbReference type="NCBI Taxonomy" id="685828"/>
    <lineage>
        <taxon>Bacteria</taxon>
        <taxon>Bacillati</taxon>
        <taxon>Armatimonadota</taxon>
        <taxon>Armatimonadia</taxon>
        <taxon>Armatimonadales</taxon>
        <taxon>Armatimonadaceae</taxon>
        <taxon>Armatimonas</taxon>
    </lineage>
</organism>
<dbReference type="SMART" id="SM00418">
    <property type="entry name" value="HTH_ARSR"/>
    <property type="match status" value="1"/>
</dbReference>
<dbReference type="SUPFAM" id="SSF46785">
    <property type="entry name" value="Winged helix' DNA-binding domain"/>
    <property type="match status" value="1"/>
</dbReference>
<evidence type="ECO:0000256" key="3">
    <source>
        <dbReference type="ARBA" id="ARBA00023163"/>
    </source>
</evidence>
<dbReference type="InterPro" id="IPR036388">
    <property type="entry name" value="WH-like_DNA-bd_sf"/>
</dbReference>
<dbReference type="InterPro" id="IPR051011">
    <property type="entry name" value="Metal_resp_trans_reg"/>
</dbReference>
<dbReference type="InterPro" id="IPR001845">
    <property type="entry name" value="HTH_ArsR_DNA-bd_dom"/>
</dbReference>
<dbReference type="PROSITE" id="PS50987">
    <property type="entry name" value="HTH_ARSR_2"/>
    <property type="match status" value="1"/>
</dbReference>
<proteinExistence type="predicted"/>
<dbReference type="RefSeq" id="WP_184195103.1">
    <property type="nucleotide sequence ID" value="NZ_JACHGW010000002.1"/>
</dbReference>
<keyword evidence="2" id="KW-0238">DNA-binding</keyword>
<accession>A0A7W9SPE0</accession>
<dbReference type="AlphaFoldDB" id="A0A7W9SPE0"/>
<dbReference type="PANTHER" id="PTHR43132:SF2">
    <property type="entry name" value="ARSENICAL RESISTANCE OPERON REPRESSOR ARSR-RELATED"/>
    <property type="match status" value="1"/>
</dbReference>
<evidence type="ECO:0000313" key="5">
    <source>
        <dbReference type="EMBL" id="MBB6050336.1"/>
    </source>
</evidence>